<accession>A0A9P9DQQ5</accession>
<reference evidence="2" key="1">
    <citation type="journal article" date="2021" name="Nat. Commun.">
        <title>Genetic determinants of endophytism in the Arabidopsis root mycobiome.</title>
        <authorList>
            <person name="Mesny F."/>
            <person name="Miyauchi S."/>
            <person name="Thiergart T."/>
            <person name="Pickel B."/>
            <person name="Atanasova L."/>
            <person name="Karlsson M."/>
            <person name="Huettel B."/>
            <person name="Barry K.W."/>
            <person name="Haridas S."/>
            <person name="Chen C."/>
            <person name="Bauer D."/>
            <person name="Andreopoulos W."/>
            <person name="Pangilinan J."/>
            <person name="LaButti K."/>
            <person name="Riley R."/>
            <person name="Lipzen A."/>
            <person name="Clum A."/>
            <person name="Drula E."/>
            <person name="Henrissat B."/>
            <person name="Kohler A."/>
            <person name="Grigoriev I.V."/>
            <person name="Martin F.M."/>
            <person name="Hacquard S."/>
        </authorList>
    </citation>
    <scope>NUCLEOTIDE SEQUENCE</scope>
    <source>
        <strain evidence="2">MPI-CAGE-CH-0243</strain>
    </source>
</reference>
<sequence>MPLFTRGVSVTNFFVASSALAFQAFVLYPWHKRLDEDFEELKKENKRVLTALQELGINERKAVQDRINELRTKDESGNRRLSHSA</sequence>
<keyword evidence="1" id="KW-0175">Coiled coil</keyword>
<evidence type="ECO:0000313" key="2">
    <source>
        <dbReference type="EMBL" id="KAH7123548.1"/>
    </source>
</evidence>
<comment type="caution">
    <text evidence="2">The sequence shown here is derived from an EMBL/GenBank/DDBJ whole genome shotgun (WGS) entry which is preliminary data.</text>
</comment>
<evidence type="ECO:0000256" key="1">
    <source>
        <dbReference type="SAM" id="Coils"/>
    </source>
</evidence>
<dbReference type="AlphaFoldDB" id="A0A9P9DQQ5"/>
<organism evidence="2 3">
    <name type="scientific">Dendryphion nanum</name>
    <dbReference type="NCBI Taxonomy" id="256645"/>
    <lineage>
        <taxon>Eukaryota</taxon>
        <taxon>Fungi</taxon>
        <taxon>Dikarya</taxon>
        <taxon>Ascomycota</taxon>
        <taxon>Pezizomycotina</taxon>
        <taxon>Dothideomycetes</taxon>
        <taxon>Pleosporomycetidae</taxon>
        <taxon>Pleosporales</taxon>
        <taxon>Torulaceae</taxon>
        <taxon>Dendryphion</taxon>
    </lineage>
</organism>
<dbReference type="PANTHER" id="PTHR40135">
    <property type="entry name" value="MITOCHONDRIAL PHOSPHATE CARRIER PROTEIN"/>
    <property type="match status" value="1"/>
</dbReference>
<dbReference type="EMBL" id="JAGMWT010000008">
    <property type="protein sequence ID" value="KAH7123548.1"/>
    <property type="molecule type" value="Genomic_DNA"/>
</dbReference>
<protein>
    <submittedName>
        <fullName evidence="2">Uncharacterized protein</fullName>
    </submittedName>
</protein>
<keyword evidence="3" id="KW-1185">Reference proteome</keyword>
<name>A0A9P9DQQ5_9PLEO</name>
<dbReference type="OrthoDB" id="9992270at2759"/>
<evidence type="ECO:0000313" key="3">
    <source>
        <dbReference type="Proteomes" id="UP000700596"/>
    </source>
</evidence>
<dbReference type="Proteomes" id="UP000700596">
    <property type="component" value="Unassembled WGS sequence"/>
</dbReference>
<feature type="coiled-coil region" evidence="1">
    <location>
        <begin position="31"/>
        <end position="58"/>
    </location>
</feature>
<proteinExistence type="predicted"/>
<gene>
    <name evidence="2" type="ORF">B0J11DRAFT_435269</name>
</gene>
<dbReference type="PANTHER" id="PTHR40135:SF1">
    <property type="entry name" value="MITOCHONDRIAL PHOSPHATE CARRIER PROTEIN"/>
    <property type="match status" value="1"/>
</dbReference>